<dbReference type="EMBL" id="MHPU01000039">
    <property type="protein sequence ID" value="OGZ87742.1"/>
    <property type="molecule type" value="Genomic_DNA"/>
</dbReference>
<comment type="caution">
    <text evidence="1">The sequence shown here is derived from an EMBL/GenBank/DDBJ whole genome shotgun (WGS) entry which is preliminary data.</text>
</comment>
<proteinExistence type="predicted"/>
<protein>
    <submittedName>
        <fullName evidence="1">Uncharacterized protein</fullName>
    </submittedName>
</protein>
<name>A0A1G2JKZ8_9BACT</name>
<reference evidence="1 2" key="1">
    <citation type="journal article" date="2016" name="Nat. Commun.">
        <title>Thousands of microbial genomes shed light on interconnected biogeochemical processes in an aquifer system.</title>
        <authorList>
            <person name="Anantharaman K."/>
            <person name="Brown C.T."/>
            <person name="Hug L.A."/>
            <person name="Sharon I."/>
            <person name="Castelle C.J."/>
            <person name="Probst A.J."/>
            <person name="Thomas B.C."/>
            <person name="Singh A."/>
            <person name="Wilkins M.J."/>
            <person name="Karaoz U."/>
            <person name="Brodie E.L."/>
            <person name="Williams K.H."/>
            <person name="Hubbard S.S."/>
            <person name="Banfield J.F."/>
        </authorList>
    </citation>
    <scope>NUCLEOTIDE SEQUENCE [LARGE SCALE GENOMIC DNA]</scope>
</reference>
<evidence type="ECO:0000313" key="2">
    <source>
        <dbReference type="Proteomes" id="UP000178935"/>
    </source>
</evidence>
<evidence type="ECO:0000313" key="1">
    <source>
        <dbReference type="EMBL" id="OGZ87742.1"/>
    </source>
</evidence>
<dbReference type="AlphaFoldDB" id="A0A1G2JKZ8"/>
<dbReference type="Proteomes" id="UP000178935">
    <property type="component" value="Unassembled WGS sequence"/>
</dbReference>
<accession>A0A1G2JKZ8</accession>
<sequence length="585" mass="68609">MDSQTHLPAGLGQAKNCQNCKQEFVIESDDFAFYGKIKVPPPTFCPDCRLQRRLIFRNEHFLYKVKSDFSGKDIFSMQPREGGLKIYENDVWYSDQWSATNFGMEYDFSKLFFFQLNKLLRTVPIFALSVIRGVNSPYSNNFDGFRNCYLCFNGNYCEDCMYGVTLSNSKNSLDLSACSKCENCYESFWLESCTNCFYCNQCSDSFNLWFCKNCVGCNDCFGSVNLRNKKYCIFNQQYTRDQYIVKIKEFNMDSYASVLQVMNEINAFWLRHPVKFLQGLKNMNVSGNYVYNSKNAKNSFLIREAENVRYCSYMEIGPLRDCYDYTVWGNGAELLYEALNTGLGAHNVRFSAECWPEVRNIEYSLFCQSSSNLFGCVGLRNKQYCILNKQYTKEEYEALVPKIIEHMNEMPYVDPKGNSYCYGEFFPPMMSLYAYNHSPAQEHFPMIKIQAEAIQCFWIDSEDRGYQITKKSSELPDSINDVDDIITKEIILCEEWGKNEEKAKLNNCTKAFRILSNELEFYRRYNIPLPRKCFYCRHNNRIKNRNPFKLWNRQCTKCGKEFETSYAPDRPEIVYCETCYNQEVA</sequence>
<gene>
    <name evidence="1" type="ORF">A2561_03560</name>
</gene>
<organism evidence="1 2">
    <name type="scientific">Candidatus Staskawiczbacteria bacterium RIFOXYD1_FULL_32_13</name>
    <dbReference type="NCBI Taxonomy" id="1802234"/>
    <lineage>
        <taxon>Bacteria</taxon>
        <taxon>Candidatus Staskawicziibacteriota</taxon>
    </lineage>
</organism>